<proteinExistence type="predicted"/>
<comment type="caution">
    <text evidence="2">The sequence shown here is derived from an EMBL/GenBank/DDBJ whole genome shotgun (WGS) entry which is preliminary data.</text>
</comment>
<organism evidence="2 3">
    <name type="scientific">Corallincola platygyrae</name>
    <dbReference type="NCBI Taxonomy" id="1193278"/>
    <lineage>
        <taxon>Bacteria</taxon>
        <taxon>Pseudomonadati</taxon>
        <taxon>Pseudomonadota</taxon>
        <taxon>Gammaproteobacteria</taxon>
        <taxon>Alteromonadales</taxon>
        <taxon>Psychromonadaceae</taxon>
        <taxon>Corallincola</taxon>
    </lineage>
</organism>
<dbReference type="SUPFAM" id="SSF48452">
    <property type="entry name" value="TPR-like"/>
    <property type="match status" value="2"/>
</dbReference>
<reference evidence="3" key="1">
    <citation type="journal article" date="2019" name="Int. J. Syst. Evol. Microbiol.">
        <title>The Global Catalogue of Microorganisms (GCM) 10K type strain sequencing project: providing services to taxonomists for standard genome sequencing and annotation.</title>
        <authorList>
            <consortium name="The Broad Institute Genomics Platform"/>
            <consortium name="The Broad Institute Genome Sequencing Center for Infectious Disease"/>
            <person name="Wu L."/>
            <person name="Ma J."/>
        </authorList>
    </citation>
    <scope>NUCLEOTIDE SEQUENCE [LARGE SCALE GENOMIC DNA]</scope>
    <source>
        <strain evidence="3">CGMCC 1.10992</strain>
    </source>
</reference>
<protein>
    <recommendedName>
        <fullName evidence="4">Tetratricopeptide repeat protein</fullName>
    </recommendedName>
</protein>
<sequence>MAIARWRRVARVSQVSARAALMQAVSCVPIFGTHFLSKASLVRVLLVSTCVLGTSFSTAVNGQASEVDLEQIDHLQAELGYRVGLYEYYQGDPLAALTFLEVDKVRVAERSAMVETVNAKDRADAHHDQIANARLLEAGIRLGYGLHRSARALLSQLVASPTLSEQGYAEATLYLAQWLYLHQQPDAALRVLKDIGSSLPEEQAQQAAYLEQLLAVKTGRSDVSTNKDAGPWQPYLLYNQAIGYAQSDDNDKAQQTLEQALTLISQGRAVEDDSWLDLLAWSFWFPPTPLPLSEQELQSLQDRVHLTRARLYRQQEDYPSAVDAYRQVSIEGMAAPEAMFSYGWTAFNAGDQPLSLKAWSALAQREDLTAEMLQVHLAIAWSYEQWGMQSQALNSYQQAAQSYQQILAELQSQIDSLAPEALMSQLLPDTDETWLSDQGIIKVASLPRLDPLMISQQMQARLIDARDLRLLQRNLLNWQRNMEQFDDMLEVRQLSREAQLAEIQAAPPQAEFDTLKAARDQIAAQVAQAEQDPEALATDEELAILKRLKRAEQTLSQLKEHPKYAQYAERLRRVRGTLDWQLRDDLVARQWQQTKSLKELDNLLRESEQRLTRLQRIVDTPSEQLALQQRVTQAQQDLTQQLLAVNSTYVALRQEIFNLVLGDLKRQHALVKEHLAQSQLAITRLYEHYLKIKQQQAFPQAAPAPSPATEADKANPEEIGEEGAS</sequence>
<evidence type="ECO:0000313" key="2">
    <source>
        <dbReference type="EMBL" id="MFD2097969.1"/>
    </source>
</evidence>
<evidence type="ECO:0000256" key="1">
    <source>
        <dbReference type="SAM" id="MobiDB-lite"/>
    </source>
</evidence>
<gene>
    <name evidence="2" type="ORF">ACFSJ3_18425</name>
</gene>
<evidence type="ECO:0000313" key="3">
    <source>
        <dbReference type="Proteomes" id="UP001597380"/>
    </source>
</evidence>
<dbReference type="Proteomes" id="UP001597380">
    <property type="component" value="Unassembled WGS sequence"/>
</dbReference>
<name>A0ABW4XVQ3_9GAMM</name>
<keyword evidence="3" id="KW-1185">Reference proteome</keyword>
<dbReference type="InterPro" id="IPR011990">
    <property type="entry name" value="TPR-like_helical_dom_sf"/>
</dbReference>
<dbReference type="Gene3D" id="1.25.40.10">
    <property type="entry name" value="Tetratricopeptide repeat domain"/>
    <property type="match status" value="1"/>
</dbReference>
<accession>A0ABW4XVQ3</accession>
<feature type="region of interest" description="Disordered" evidence="1">
    <location>
        <begin position="697"/>
        <end position="725"/>
    </location>
</feature>
<dbReference type="EMBL" id="JBHUHT010000030">
    <property type="protein sequence ID" value="MFD2097969.1"/>
    <property type="molecule type" value="Genomic_DNA"/>
</dbReference>
<dbReference type="RefSeq" id="WP_345340110.1">
    <property type="nucleotide sequence ID" value="NZ_BAABLI010000013.1"/>
</dbReference>
<evidence type="ECO:0008006" key="4">
    <source>
        <dbReference type="Google" id="ProtNLM"/>
    </source>
</evidence>